<feature type="region of interest" description="Disordered" evidence="1">
    <location>
        <begin position="26"/>
        <end position="50"/>
    </location>
</feature>
<protein>
    <submittedName>
        <fullName evidence="3">Uncharacterized protein</fullName>
    </submittedName>
</protein>
<evidence type="ECO:0000313" key="3">
    <source>
        <dbReference type="EMBL" id="CAD2219050.1"/>
    </source>
</evidence>
<keyword evidence="4" id="KW-1185">Reference proteome</keyword>
<evidence type="ECO:0000256" key="2">
    <source>
        <dbReference type="SAM" id="Phobius"/>
    </source>
</evidence>
<evidence type="ECO:0000256" key="1">
    <source>
        <dbReference type="SAM" id="MobiDB-lite"/>
    </source>
</evidence>
<keyword evidence="2" id="KW-1133">Transmembrane helix</keyword>
<gene>
    <name evidence="3" type="ORF">ADEAN_000654300</name>
</gene>
<sequence>MVSIALCFGISWMIRYIIALSTGRIPRSPTTSTTSTSPRPLLPGQRRRDPARGDDIMGFQYTVGLLMLLVDLCTLLMVGGMACLYLYLTLASKTRRESKRSQNSCSVLLHPRLVYQNLMRTLFPPPSLVSSEVREEFFEMDSLV</sequence>
<dbReference type="AlphaFoldDB" id="S9WE83"/>
<dbReference type="Proteomes" id="UP000515908">
    <property type="component" value="Chromosome 12"/>
</dbReference>
<organism evidence="3 4">
    <name type="scientific">Angomonas deanei</name>
    <dbReference type="NCBI Taxonomy" id="59799"/>
    <lineage>
        <taxon>Eukaryota</taxon>
        <taxon>Discoba</taxon>
        <taxon>Euglenozoa</taxon>
        <taxon>Kinetoplastea</taxon>
        <taxon>Metakinetoplastina</taxon>
        <taxon>Trypanosomatida</taxon>
        <taxon>Trypanosomatidae</taxon>
        <taxon>Strigomonadinae</taxon>
        <taxon>Angomonas</taxon>
    </lineage>
</organism>
<proteinExistence type="predicted"/>
<dbReference type="VEuPathDB" id="TriTrypDB:ADEAN_000654300"/>
<keyword evidence="2" id="KW-0472">Membrane</keyword>
<name>S9WE83_9TRYP</name>
<feature type="transmembrane region" description="Helical" evidence="2">
    <location>
        <begin position="65"/>
        <end position="90"/>
    </location>
</feature>
<dbReference type="EMBL" id="LR877156">
    <property type="protein sequence ID" value="CAD2219050.1"/>
    <property type="molecule type" value="Genomic_DNA"/>
</dbReference>
<dbReference type="OrthoDB" id="9909019at2759"/>
<accession>S9WE83</accession>
<feature type="compositionally biased region" description="Low complexity" evidence="1">
    <location>
        <begin position="26"/>
        <end position="43"/>
    </location>
</feature>
<keyword evidence="2" id="KW-0812">Transmembrane</keyword>
<reference evidence="3 4" key="1">
    <citation type="submission" date="2020-08" db="EMBL/GenBank/DDBJ databases">
        <authorList>
            <person name="Newling K."/>
            <person name="Davey J."/>
            <person name="Forrester S."/>
        </authorList>
    </citation>
    <scope>NUCLEOTIDE SEQUENCE [LARGE SCALE GENOMIC DNA]</scope>
    <source>
        <strain evidence="4">Crithidia deanei Carvalho (ATCC PRA-265)</strain>
    </source>
</reference>
<evidence type="ECO:0000313" key="4">
    <source>
        <dbReference type="Proteomes" id="UP000515908"/>
    </source>
</evidence>